<accession>A0A0S2M943</accession>
<gene>
    <name evidence="20" type="primary">nad2</name>
</gene>
<feature type="domain" description="NADH:quinone oxidoreductase/Mrp antiporter transmembrane" evidence="19">
    <location>
        <begin position="16"/>
        <end position="273"/>
    </location>
</feature>
<evidence type="ECO:0000256" key="11">
    <source>
        <dbReference type="ARBA" id="ARBA00022982"/>
    </source>
</evidence>
<keyword evidence="12 18" id="KW-1133">Transmembrane helix</keyword>
<dbReference type="InterPro" id="IPR003917">
    <property type="entry name" value="NADH_UbQ_OxRdtase_chain2"/>
</dbReference>
<evidence type="ECO:0000256" key="15">
    <source>
        <dbReference type="ARBA" id="ARBA00023128"/>
    </source>
</evidence>
<keyword evidence="11 18" id="KW-0249">Electron transport</keyword>
<geneLocation type="mitochondrion" evidence="20"/>
<dbReference type="GO" id="GO:0006120">
    <property type="term" value="P:mitochondrial electron transport, NADH to ubiquinone"/>
    <property type="evidence" value="ECO:0007669"/>
    <property type="project" value="InterPro"/>
</dbReference>
<keyword evidence="14 18" id="KW-0830">Ubiquinone</keyword>
<comment type="catalytic activity">
    <reaction evidence="17 18">
        <text>a ubiquinone + NADH + 5 H(+)(in) = a ubiquinol + NAD(+) + 4 H(+)(out)</text>
        <dbReference type="Rhea" id="RHEA:29091"/>
        <dbReference type="Rhea" id="RHEA-COMP:9565"/>
        <dbReference type="Rhea" id="RHEA-COMP:9566"/>
        <dbReference type="ChEBI" id="CHEBI:15378"/>
        <dbReference type="ChEBI" id="CHEBI:16389"/>
        <dbReference type="ChEBI" id="CHEBI:17976"/>
        <dbReference type="ChEBI" id="CHEBI:57540"/>
        <dbReference type="ChEBI" id="CHEBI:57945"/>
        <dbReference type="EC" id="7.1.1.2"/>
    </reaction>
</comment>
<reference evidence="20" key="1">
    <citation type="submission" date="2015-09" db="EMBL/GenBank/DDBJ databases">
        <title>Staphyliniformia phylogenetics from de novo mitogenomic assemblies.</title>
        <authorList>
            <person name="Favreau E.A."/>
            <person name="Linard B."/>
            <person name="Vogler A.P."/>
        </authorList>
    </citation>
    <scope>NUCLEOTIDE SEQUENCE</scope>
</reference>
<feature type="transmembrane region" description="Helical" evidence="18">
    <location>
        <begin position="300"/>
        <end position="324"/>
    </location>
</feature>
<evidence type="ECO:0000256" key="16">
    <source>
        <dbReference type="ARBA" id="ARBA00023136"/>
    </source>
</evidence>
<dbReference type="PANTHER" id="PTHR46552:SF1">
    <property type="entry name" value="NADH-UBIQUINONE OXIDOREDUCTASE CHAIN 2"/>
    <property type="match status" value="1"/>
</dbReference>
<evidence type="ECO:0000256" key="6">
    <source>
        <dbReference type="ARBA" id="ARBA00022448"/>
    </source>
</evidence>
<keyword evidence="13 18" id="KW-0520">NAD</keyword>
<evidence type="ECO:0000256" key="7">
    <source>
        <dbReference type="ARBA" id="ARBA00022660"/>
    </source>
</evidence>
<keyword evidence="9 18" id="KW-0999">Mitochondrion inner membrane</keyword>
<protein>
    <recommendedName>
        <fullName evidence="5 18">NADH-ubiquinone oxidoreductase chain 2</fullName>
        <ecNumber evidence="4 18">7.1.1.2</ecNumber>
    </recommendedName>
</protein>
<comment type="function">
    <text evidence="18">Core subunit of the mitochondrial membrane respiratory chain NADH dehydrogenase (Complex I) which catalyzes electron transfer from NADH through the respiratory chain, using ubiquinone as an electron acceptor. Essential for the catalytic activity and assembly of complex I.</text>
</comment>
<dbReference type="GO" id="GO:0008137">
    <property type="term" value="F:NADH dehydrogenase (ubiquinone) activity"/>
    <property type="evidence" value="ECO:0007669"/>
    <property type="project" value="UniProtKB-EC"/>
</dbReference>
<keyword evidence="10 18" id="KW-1278">Translocase</keyword>
<feature type="transmembrane region" description="Helical" evidence="18">
    <location>
        <begin position="192"/>
        <end position="212"/>
    </location>
</feature>
<evidence type="ECO:0000256" key="17">
    <source>
        <dbReference type="ARBA" id="ARBA00049551"/>
    </source>
</evidence>
<feature type="transmembrane region" description="Helical" evidence="18">
    <location>
        <begin position="224"/>
        <end position="247"/>
    </location>
</feature>
<evidence type="ECO:0000256" key="12">
    <source>
        <dbReference type="ARBA" id="ARBA00022989"/>
    </source>
</evidence>
<dbReference type="PRINTS" id="PR01436">
    <property type="entry name" value="NADHDHGNASE2"/>
</dbReference>
<evidence type="ECO:0000256" key="3">
    <source>
        <dbReference type="ARBA" id="ARBA00007012"/>
    </source>
</evidence>
<evidence type="ECO:0000256" key="9">
    <source>
        <dbReference type="ARBA" id="ARBA00022792"/>
    </source>
</evidence>
<evidence type="ECO:0000313" key="20">
    <source>
        <dbReference type="EMBL" id="ALO71142.1"/>
    </source>
</evidence>
<evidence type="ECO:0000256" key="10">
    <source>
        <dbReference type="ARBA" id="ARBA00022967"/>
    </source>
</evidence>
<feature type="transmembrane region" description="Helical" evidence="18">
    <location>
        <begin position="82"/>
        <end position="104"/>
    </location>
</feature>
<dbReference type="InterPro" id="IPR050175">
    <property type="entry name" value="Complex_I_Subunit_2"/>
</dbReference>
<evidence type="ECO:0000256" key="5">
    <source>
        <dbReference type="ARBA" id="ARBA00021008"/>
    </source>
</evidence>
<keyword evidence="6" id="KW-0813">Transport</keyword>
<evidence type="ECO:0000256" key="14">
    <source>
        <dbReference type="ARBA" id="ARBA00023075"/>
    </source>
</evidence>
<evidence type="ECO:0000256" key="13">
    <source>
        <dbReference type="ARBA" id="ARBA00023027"/>
    </source>
</evidence>
<organism evidence="20">
    <name type="scientific">Stenus comma</name>
    <dbReference type="NCBI Taxonomy" id="513399"/>
    <lineage>
        <taxon>Eukaryota</taxon>
        <taxon>Metazoa</taxon>
        <taxon>Ecdysozoa</taxon>
        <taxon>Arthropoda</taxon>
        <taxon>Hexapoda</taxon>
        <taxon>Insecta</taxon>
        <taxon>Pterygota</taxon>
        <taxon>Neoptera</taxon>
        <taxon>Endopterygota</taxon>
        <taxon>Coleoptera</taxon>
        <taxon>Polyphaga</taxon>
        <taxon>Staphyliniformia</taxon>
        <taxon>Staphylinidae</taxon>
        <taxon>Staphylininae group</taxon>
        <taxon>Steninae</taxon>
        <taxon>Stenus</taxon>
    </lineage>
</organism>
<evidence type="ECO:0000256" key="18">
    <source>
        <dbReference type="RuleBase" id="RU003403"/>
    </source>
</evidence>
<dbReference type="InterPro" id="IPR001750">
    <property type="entry name" value="ND/Mrp_TM"/>
</dbReference>
<dbReference type="PANTHER" id="PTHR46552">
    <property type="entry name" value="NADH-UBIQUINONE OXIDOREDUCTASE CHAIN 2"/>
    <property type="match status" value="1"/>
</dbReference>
<comment type="function">
    <text evidence="1">Core subunit of the mitochondrial membrane respiratory chain NADH dehydrogenase (Complex I) that is believed to belong to the minimal assembly required for catalysis. Complex I functions in the transfer of electrons from NADH to the respiratory chain. The immediate electron acceptor for the enzyme is believed to be ubiquinone.</text>
</comment>
<name>A0A0S2M943_9COLE</name>
<dbReference type="Pfam" id="PF00361">
    <property type="entry name" value="Proton_antipo_M"/>
    <property type="match status" value="1"/>
</dbReference>
<keyword evidence="8 18" id="KW-0812">Transmembrane</keyword>
<keyword evidence="7 18" id="KW-0679">Respiratory chain</keyword>
<dbReference type="EMBL" id="KT780694">
    <property type="protein sequence ID" value="ALO71142.1"/>
    <property type="molecule type" value="Genomic_DNA"/>
</dbReference>
<dbReference type="EC" id="7.1.1.2" evidence="4 18"/>
<dbReference type="AlphaFoldDB" id="A0A0S2M943"/>
<evidence type="ECO:0000256" key="8">
    <source>
        <dbReference type="ARBA" id="ARBA00022692"/>
    </source>
</evidence>
<dbReference type="GO" id="GO:0005743">
    <property type="term" value="C:mitochondrial inner membrane"/>
    <property type="evidence" value="ECO:0007669"/>
    <property type="project" value="UniProtKB-SubCell"/>
</dbReference>
<keyword evidence="16 18" id="KW-0472">Membrane</keyword>
<feature type="transmembrane region" description="Helical" evidence="18">
    <location>
        <begin position="49"/>
        <end position="70"/>
    </location>
</feature>
<proteinExistence type="inferred from homology"/>
<evidence type="ECO:0000256" key="2">
    <source>
        <dbReference type="ARBA" id="ARBA00004448"/>
    </source>
</evidence>
<sequence>MFYLMIMMSTFFVISANSWFSMWVGLEINMLSIIPLMNNMKTSYSTESSLKYFIIQAMASSILLMSIISLSKESSIQLINNLMFIFLNSSLLLKMGMSPFHFWFPEVLEGLNWSNCMIIMIWQKISPMIMIMYNSNNYFFLILVIIVGVIISGIMGINQISIRKIMAYSSINHMSWMLSSLLMSPLIWLNYFLIYVILNLMISVFFLIKNIFFFQQIFLLKNNIFLIIFILNFLALGGLPPFIGFFSKWLVIQILLNQKMIILGLFLVVFSLISLFYYTRLIMVSFLINLPKINLLNFEYYYLTYYWKFLMTSILSLFFSTLVYNLF</sequence>
<feature type="transmembrane region" description="Helical" evidence="18">
    <location>
        <begin position="138"/>
        <end position="158"/>
    </location>
</feature>
<feature type="transmembrane region" description="Helical" evidence="18">
    <location>
        <begin position="259"/>
        <end position="279"/>
    </location>
</feature>
<evidence type="ECO:0000256" key="1">
    <source>
        <dbReference type="ARBA" id="ARBA00003257"/>
    </source>
</evidence>
<comment type="subcellular location">
    <subcellularLocation>
        <location evidence="2 18">Mitochondrion inner membrane</location>
        <topology evidence="2 18">Multi-pass membrane protein</topology>
    </subcellularLocation>
</comment>
<evidence type="ECO:0000259" key="19">
    <source>
        <dbReference type="Pfam" id="PF00361"/>
    </source>
</evidence>
<evidence type="ECO:0000256" key="4">
    <source>
        <dbReference type="ARBA" id="ARBA00012944"/>
    </source>
</evidence>
<comment type="similarity">
    <text evidence="3 18">Belongs to the complex I subunit 2 family.</text>
</comment>
<keyword evidence="15 18" id="KW-0496">Mitochondrion</keyword>
<feature type="transmembrane region" description="Helical" evidence="18">
    <location>
        <begin position="12"/>
        <end position="37"/>
    </location>
</feature>